<name>A0A9J6ABM2_SOLCO</name>
<dbReference type="EMBL" id="JACXVP010000002">
    <property type="protein sequence ID" value="KAG5621865.1"/>
    <property type="molecule type" value="Genomic_DNA"/>
</dbReference>
<gene>
    <name evidence="1" type="ORF">H5410_007083</name>
</gene>
<dbReference type="AlphaFoldDB" id="A0A9J6ABM2"/>
<comment type="caution">
    <text evidence="1">The sequence shown here is derived from an EMBL/GenBank/DDBJ whole genome shotgun (WGS) entry which is preliminary data.</text>
</comment>
<keyword evidence="2" id="KW-1185">Reference proteome</keyword>
<proteinExistence type="predicted"/>
<organism evidence="1 2">
    <name type="scientific">Solanum commersonii</name>
    <name type="common">Commerson's wild potato</name>
    <name type="synonym">Commerson's nightshade</name>
    <dbReference type="NCBI Taxonomy" id="4109"/>
    <lineage>
        <taxon>Eukaryota</taxon>
        <taxon>Viridiplantae</taxon>
        <taxon>Streptophyta</taxon>
        <taxon>Embryophyta</taxon>
        <taxon>Tracheophyta</taxon>
        <taxon>Spermatophyta</taxon>
        <taxon>Magnoliopsida</taxon>
        <taxon>eudicotyledons</taxon>
        <taxon>Gunneridae</taxon>
        <taxon>Pentapetalae</taxon>
        <taxon>asterids</taxon>
        <taxon>lamiids</taxon>
        <taxon>Solanales</taxon>
        <taxon>Solanaceae</taxon>
        <taxon>Solanoideae</taxon>
        <taxon>Solaneae</taxon>
        <taxon>Solanum</taxon>
    </lineage>
</organism>
<reference evidence="1 2" key="1">
    <citation type="submission" date="2020-09" db="EMBL/GenBank/DDBJ databases">
        <title>De no assembly of potato wild relative species, Solanum commersonii.</title>
        <authorList>
            <person name="Cho K."/>
        </authorList>
    </citation>
    <scope>NUCLEOTIDE SEQUENCE [LARGE SCALE GENOMIC DNA]</scope>
    <source>
        <strain evidence="1">LZ3.2</strain>
        <tissue evidence="1">Leaf</tissue>
    </source>
</reference>
<evidence type="ECO:0000313" key="2">
    <source>
        <dbReference type="Proteomes" id="UP000824120"/>
    </source>
</evidence>
<evidence type="ECO:0000313" key="1">
    <source>
        <dbReference type="EMBL" id="KAG5621865.1"/>
    </source>
</evidence>
<accession>A0A9J6ABM2</accession>
<sequence length="109" mass="12352">MHVPAMGNLFTSIGFLPIAKSMSHKQQLNKHLLYLCLNGGFTNSRWSVWHHPNKSALTCPFLEKGEKYNMLQQNGLRSTQSKYKANQTIPFYNRLLTASSYGCLVMASN</sequence>
<dbReference type="Proteomes" id="UP000824120">
    <property type="component" value="Chromosome 2"/>
</dbReference>
<protein>
    <submittedName>
        <fullName evidence="1">Uncharacterized protein</fullName>
    </submittedName>
</protein>